<feature type="compositionally biased region" description="Basic and acidic residues" evidence="13">
    <location>
        <begin position="304"/>
        <end position="314"/>
    </location>
</feature>
<evidence type="ECO:0000256" key="8">
    <source>
        <dbReference type="ARBA" id="ARBA00022777"/>
    </source>
</evidence>
<dbReference type="FunFam" id="3.30.565.10:FF:000010">
    <property type="entry name" value="Sensor histidine kinase RcsC"/>
    <property type="match status" value="1"/>
</dbReference>
<dbReference type="SMART" id="SM00448">
    <property type="entry name" value="REC"/>
    <property type="match status" value="1"/>
</dbReference>
<dbReference type="GO" id="GO:0009927">
    <property type="term" value="F:histidine phosphotransfer kinase activity"/>
    <property type="evidence" value="ECO:0007669"/>
    <property type="project" value="TreeGrafter"/>
</dbReference>
<feature type="domain" description="Response regulatory" evidence="15">
    <location>
        <begin position="1764"/>
        <end position="1886"/>
    </location>
</feature>
<feature type="compositionally biased region" description="Basic and acidic residues" evidence="13">
    <location>
        <begin position="420"/>
        <end position="434"/>
    </location>
</feature>
<dbReference type="STRING" id="1160509.A0A3N4I6H3"/>
<evidence type="ECO:0000256" key="4">
    <source>
        <dbReference type="ARBA" id="ARBA00022490"/>
    </source>
</evidence>
<evidence type="ECO:0000256" key="6">
    <source>
        <dbReference type="ARBA" id="ARBA00022679"/>
    </source>
</evidence>
<dbReference type="GO" id="GO:0005886">
    <property type="term" value="C:plasma membrane"/>
    <property type="evidence" value="ECO:0007669"/>
    <property type="project" value="TreeGrafter"/>
</dbReference>
<dbReference type="FunFam" id="3.30.450.20:FF:000099">
    <property type="entry name" value="Sensory box sensor histidine kinase"/>
    <property type="match status" value="1"/>
</dbReference>
<dbReference type="SMART" id="SM00091">
    <property type="entry name" value="PAS"/>
    <property type="match status" value="2"/>
</dbReference>
<evidence type="ECO:0000256" key="11">
    <source>
        <dbReference type="ARBA" id="ARBA00054109"/>
    </source>
</evidence>
<dbReference type="Pfam" id="PF00072">
    <property type="entry name" value="Response_reg"/>
    <property type="match status" value="1"/>
</dbReference>
<dbReference type="InterPro" id="IPR004358">
    <property type="entry name" value="Sig_transdc_His_kin-like_C"/>
</dbReference>
<dbReference type="Pfam" id="PF02518">
    <property type="entry name" value="HATPase_c"/>
    <property type="match status" value="1"/>
</dbReference>
<keyword evidence="7" id="KW-0547">Nucleotide-binding</keyword>
<dbReference type="InterPro" id="IPR000014">
    <property type="entry name" value="PAS"/>
</dbReference>
<keyword evidence="8" id="KW-0418">Kinase</keyword>
<dbReference type="NCBIfam" id="TIGR00229">
    <property type="entry name" value="sensory_box"/>
    <property type="match status" value="2"/>
</dbReference>
<dbReference type="GO" id="GO:0005737">
    <property type="term" value="C:cytoplasm"/>
    <property type="evidence" value="ECO:0007669"/>
    <property type="project" value="UniProtKB-SubCell"/>
</dbReference>
<dbReference type="SMART" id="SM00388">
    <property type="entry name" value="HisKA"/>
    <property type="match status" value="1"/>
</dbReference>
<name>A0A3N4I6H3_ASCIM</name>
<dbReference type="InterPro" id="IPR000700">
    <property type="entry name" value="PAS-assoc_C"/>
</dbReference>
<feature type="compositionally biased region" description="Low complexity" evidence="13">
    <location>
        <begin position="723"/>
        <end position="740"/>
    </location>
</feature>
<feature type="compositionally biased region" description="Polar residues" evidence="13">
    <location>
        <begin position="741"/>
        <end position="755"/>
    </location>
</feature>
<dbReference type="InterPro" id="IPR001789">
    <property type="entry name" value="Sig_transdc_resp-reg_receiver"/>
</dbReference>
<evidence type="ECO:0000259" key="14">
    <source>
        <dbReference type="PROSITE" id="PS50109"/>
    </source>
</evidence>
<dbReference type="CDD" id="cd17546">
    <property type="entry name" value="REC_hyHK_CKI1_RcsC-like"/>
    <property type="match status" value="1"/>
</dbReference>
<feature type="compositionally biased region" description="Polar residues" evidence="13">
    <location>
        <begin position="713"/>
        <end position="722"/>
    </location>
</feature>
<evidence type="ECO:0000256" key="3">
    <source>
        <dbReference type="ARBA" id="ARBA00012438"/>
    </source>
</evidence>
<evidence type="ECO:0000256" key="9">
    <source>
        <dbReference type="ARBA" id="ARBA00022840"/>
    </source>
</evidence>
<organism evidence="18 19">
    <name type="scientific">Ascobolus immersus RN42</name>
    <dbReference type="NCBI Taxonomy" id="1160509"/>
    <lineage>
        <taxon>Eukaryota</taxon>
        <taxon>Fungi</taxon>
        <taxon>Dikarya</taxon>
        <taxon>Ascomycota</taxon>
        <taxon>Pezizomycotina</taxon>
        <taxon>Pezizomycetes</taxon>
        <taxon>Pezizales</taxon>
        <taxon>Ascobolaceae</taxon>
        <taxon>Ascobolus</taxon>
    </lineage>
</organism>
<evidence type="ECO:0000313" key="19">
    <source>
        <dbReference type="Proteomes" id="UP000275078"/>
    </source>
</evidence>
<feature type="compositionally biased region" description="Low complexity" evidence="13">
    <location>
        <begin position="91"/>
        <end position="103"/>
    </location>
</feature>
<dbReference type="PROSITE" id="PS50112">
    <property type="entry name" value="PAS"/>
    <property type="match status" value="2"/>
</dbReference>
<dbReference type="GO" id="GO:0005524">
    <property type="term" value="F:ATP binding"/>
    <property type="evidence" value="ECO:0007669"/>
    <property type="project" value="UniProtKB-KW"/>
</dbReference>
<dbReference type="Proteomes" id="UP000275078">
    <property type="component" value="Unassembled WGS sequence"/>
</dbReference>
<keyword evidence="6" id="KW-0808">Transferase</keyword>
<dbReference type="InterPro" id="IPR035965">
    <property type="entry name" value="PAS-like_dom_sf"/>
</dbReference>
<feature type="domain" description="PAC" evidence="17">
    <location>
        <begin position="1157"/>
        <end position="1210"/>
    </location>
</feature>
<dbReference type="SMART" id="SM00086">
    <property type="entry name" value="PAC"/>
    <property type="match status" value="2"/>
</dbReference>
<feature type="domain" description="PAS" evidence="16">
    <location>
        <begin position="938"/>
        <end position="1008"/>
    </location>
</feature>
<dbReference type="Pfam" id="PF13188">
    <property type="entry name" value="PAS_8"/>
    <property type="match status" value="1"/>
</dbReference>
<feature type="domain" description="PAC" evidence="17">
    <location>
        <begin position="1011"/>
        <end position="1063"/>
    </location>
</feature>
<dbReference type="CDD" id="cd00082">
    <property type="entry name" value="HisKA"/>
    <property type="match status" value="1"/>
</dbReference>
<feature type="region of interest" description="Disordered" evidence="13">
    <location>
        <begin position="1890"/>
        <end position="1932"/>
    </location>
</feature>
<feature type="region of interest" description="Disordered" evidence="13">
    <location>
        <begin position="255"/>
        <end position="323"/>
    </location>
</feature>
<feature type="compositionally biased region" description="Low complexity" evidence="13">
    <location>
        <begin position="441"/>
        <end position="457"/>
    </location>
</feature>
<dbReference type="PRINTS" id="PR00344">
    <property type="entry name" value="BCTRLSENSOR"/>
</dbReference>
<proteinExistence type="predicted"/>
<evidence type="ECO:0000256" key="13">
    <source>
        <dbReference type="SAM" id="MobiDB-lite"/>
    </source>
</evidence>
<keyword evidence="9" id="KW-0067">ATP-binding</keyword>
<feature type="modified residue" description="4-aspartylphosphate" evidence="12">
    <location>
        <position position="1816"/>
    </location>
</feature>
<feature type="compositionally biased region" description="Low complexity" evidence="13">
    <location>
        <begin position="20"/>
        <end position="31"/>
    </location>
</feature>
<dbReference type="InterPro" id="IPR013655">
    <property type="entry name" value="PAS_fold_3"/>
</dbReference>
<keyword evidence="19" id="KW-1185">Reference proteome</keyword>
<feature type="region of interest" description="Disordered" evidence="13">
    <location>
        <begin position="420"/>
        <end position="575"/>
    </location>
</feature>
<dbReference type="GO" id="GO:0000155">
    <property type="term" value="F:phosphorelay sensor kinase activity"/>
    <property type="evidence" value="ECO:0007669"/>
    <property type="project" value="InterPro"/>
</dbReference>
<dbReference type="SUPFAM" id="SSF55785">
    <property type="entry name" value="PYP-like sensor domain (PAS domain)"/>
    <property type="match status" value="2"/>
</dbReference>
<keyword evidence="5 12" id="KW-0597">Phosphoprotein</keyword>
<dbReference type="CDD" id="cd00130">
    <property type="entry name" value="PAS"/>
    <property type="match status" value="2"/>
</dbReference>
<dbReference type="Gene3D" id="3.30.450.20">
    <property type="entry name" value="PAS domain"/>
    <property type="match status" value="2"/>
</dbReference>
<feature type="compositionally biased region" description="Basic and acidic residues" evidence="13">
    <location>
        <begin position="802"/>
        <end position="814"/>
    </location>
</feature>
<evidence type="ECO:0000259" key="15">
    <source>
        <dbReference type="PROSITE" id="PS50110"/>
    </source>
</evidence>
<dbReference type="SUPFAM" id="SSF52172">
    <property type="entry name" value="CheY-like"/>
    <property type="match status" value="1"/>
</dbReference>
<dbReference type="EMBL" id="ML119682">
    <property type="protein sequence ID" value="RPA81067.1"/>
    <property type="molecule type" value="Genomic_DNA"/>
</dbReference>
<dbReference type="InterPro" id="IPR036890">
    <property type="entry name" value="HATPase_C_sf"/>
</dbReference>
<keyword evidence="10" id="KW-0902">Two-component regulatory system</keyword>
<dbReference type="InterPro" id="IPR011006">
    <property type="entry name" value="CheY-like_superfamily"/>
</dbReference>
<dbReference type="InterPro" id="IPR005467">
    <property type="entry name" value="His_kinase_dom"/>
</dbReference>
<dbReference type="PANTHER" id="PTHR43047:SF74">
    <property type="entry name" value="HISTIDINE KINASE-RELATED"/>
    <property type="match status" value="1"/>
</dbReference>
<protein>
    <recommendedName>
        <fullName evidence="3">histidine kinase</fullName>
        <ecNumber evidence="3">2.7.13.3</ecNumber>
    </recommendedName>
</protein>
<evidence type="ECO:0000313" key="18">
    <source>
        <dbReference type="EMBL" id="RPA81067.1"/>
    </source>
</evidence>
<feature type="region of interest" description="Disordered" evidence="13">
    <location>
        <begin position="1"/>
        <end position="123"/>
    </location>
</feature>
<evidence type="ECO:0000256" key="12">
    <source>
        <dbReference type="PROSITE-ProRule" id="PRU00169"/>
    </source>
</evidence>
<comment type="catalytic activity">
    <reaction evidence="1">
        <text>ATP + protein L-histidine = ADP + protein N-phospho-L-histidine.</text>
        <dbReference type="EC" id="2.7.13.3"/>
    </reaction>
</comment>
<dbReference type="SUPFAM" id="SSF55874">
    <property type="entry name" value="ATPase domain of HSP90 chaperone/DNA topoisomerase II/histidine kinase"/>
    <property type="match status" value="1"/>
</dbReference>
<evidence type="ECO:0000256" key="2">
    <source>
        <dbReference type="ARBA" id="ARBA00004496"/>
    </source>
</evidence>
<dbReference type="Pfam" id="PF00512">
    <property type="entry name" value="HisKA"/>
    <property type="match status" value="1"/>
</dbReference>
<dbReference type="FunFam" id="1.10.287.130:FF:000002">
    <property type="entry name" value="Two-component osmosensing histidine kinase"/>
    <property type="match status" value="1"/>
</dbReference>
<gene>
    <name evidence="18" type="ORF">BJ508DRAFT_116256</name>
</gene>
<dbReference type="Pfam" id="PF08447">
    <property type="entry name" value="PAS_3"/>
    <property type="match status" value="1"/>
</dbReference>
<dbReference type="EC" id="2.7.13.3" evidence="3"/>
<feature type="compositionally biased region" description="Low complexity" evidence="13">
    <location>
        <begin position="535"/>
        <end position="546"/>
    </location>
</feature>
<dbReference type="InterPro" id="IPR036097">
    <property type="entry name" value="HisK_dim/P_sf"/>
</dbReference>
<accession>A0A3N4I6H3</accession>
<dbReference type="CDD" id="cd16922">
    <property type="entry name" value="HATPase_EvgS-ArcB-TorS-like"/>
    <property type="match status" value="1"/>
</dbReference>
<dbReference type="PROSITE" id="PS50113">
    <property type="entry name" value="PAC"/>
    <property type="match status" value="2"/>
</dbReference>
<dbReference type="InterPro" id="IPR001610">
    <property type="entry name" value="PAC"/>
</dbReference>
<dbReference type="SUPFAM" id="SSF47384">
    <property type="entry name" value="Homodimeric domain of signal transducing histidine kinase"/>
    <property type="match status" value="1"/>
</dbReference>
<dbReference type="InterPro" id="IPR003594">
    <property type="entry name" value="HATPase_dom"/>
</dbReference>
<sequence>MRTPPLPSPNRETDALGNCTESSSQPTTTQELRQPHSQEEMQLSSNSIDHVASRRKARLNARVVMPESAYRPASARKPLPTPLSKSFSAHSTPTPERTSPTPTDHTGCKVHPKSAAPGPSLSSYPFPNMRAAAQKGPLYQMQGLRSPSVTEIMERALSSGTPTPASFNFLPPGVGQEQLACSNPEFPTPNLYDLSLLLNSEPGLEGFWANLVTIMTRCYKAERMSLSVPTDLTDLENTPWGQKASFHQSEDDTLSLTYFGDGGIGDDEKAPTESSDDDQGVPLNEGTEDYWSGSADGGNRRNKLKDDDDNKDPGELSFVASEGPFSPITVDVSELHSTDPIESPLPTPIDPSQDYFSEGSGGYLLQQPCPPANRLPKGRVFPTLQPLNYEADALLDGAGVSRILQRGKVVVLSREYRDPALTKEDPNPPRENKKTPKWNLKTDTAPQTPTKTPKPSKAGLKISLDDLNPFSNSPPATPLEFVGKRLRGNQPKDQRRPGQDLPFLPFSSSHYHQQHHSQKHRESSTYDEYEQLVTSPWSQSPAASPAPKRDPSENPFFVAPSVDERSFSPDDKTPDFIPQNNVEAIGLESAWTVIHIPLIHPTVYRPFNSTGNKSQHQDARPLGNTLTVEGAGTVANTPAAGPMFGGFERKAPIAILSILSSAIPYPKNLIQSLKHLAPIMATSYSLAHGYSTVMNQLDNLREEAMHHRHEQADTASVWNNYPSDSSASASESASSNYVSARNSQMTSPAYTTATDSLHESEASAFESGLQNGESSKKSTFWPFSRQNSGVLGAENSAPRFPRQRDGRDGLDELLNKISEQPSEDSTVWVDLKVPSPQGKETEDPDSTDSRRTIGGKAGRSKRGDTSSGNEQSSTSKKPRSSRRRRGKRVGGGHHHSVLHSHGADYSATFQTMAPTLVPANEVDAKTSPGSSYAMPPPSNRLLRTIIDAIPVHVFTAEPNTGEMTWVNARYLTYCGFPPTQVKDCVRESVHPEDRDEHTRHWNASIHKGEPYSRQIRLRRFDGEYRWFMVRMVPLRDSKGGIAHWFGTNMDVHDQRSAEVNAAIQAEVAESESKYRSLANSSPQIVFAATAEQGVTFANDQWLEYSGQTLEEALHLGFMDFVHPLERNRCGLPVLHGLDPGECPDVPIDLTSDGKGVYSMELRLRNKHGEYRWHLVRCVSVETNFGTGEGMWFGTCTDINDQKLVQEKLKEANEAAQKTMESKTRFLANMSHEIRTPLIGISGMVNFLLDTPLNVEQLDYCHTISSSSDGLLTVINDILDLSKVEAGMMRLNAEWFRIHSLIEDANELLSTLAISKNLELNYIVEEDVPPIVCGDRVRLRQVLLNVIGNAIKFTNQGEVFARCSVVDDAEVDKEEVMLQFECHDTGPGFDSKEAELMFKPFSQIDASSTRTHGGSGLGLVISRQLIELHGGSMHAYSEKGKGATFICTAKFKLPAEGSFQLANLPRSASQKDFEKLTGTYRRASFSSRPGSPFDKTLEEAFNRDSPQSSPGGAVEEELRSPTPPPQLTEEQEHHLTQILPPMSLLEDHQTDVGSMRLAIPPDVAERALQYRAPSVAASGTSRSSIDVDVGRALTPPMFSILIVGEHKYSRMATAHHIRVTLPPSIPSQITEVSEYTECHNLIAGEDPVVFTHIVINLPEASEIIELVSQVLRSSMHALTTVIVLTNPMQRTAIMEGCGSSSKKLETRVQFIYKPIKPSRFAIIFDPTQERDASTDRYRDTAQQVADNQKRVFSDMEKEVGGKGHQILLVEDNNVNQKVLLRFLHKAGLSVETAGDGVECVEKVLAAGAGRYGLILCDLHMPRKDGFQACSEIRQWEKENGYAPVPIVALSANVMSDVAERCVAAGFSRYVTKPVDFKALGQTIKELLVDKDPKARHTHGGNLDGISPSSTPLPEVKEDREAEKKAEAEKDARA</sequence>
<feature type="compositionally biased region" description="Basic residues" evidence="13">
    <location>
        <begin position="876"/>
        <end position="898"/>
    </location>
</feature>
<reference evidence="18 19" key="1">
    <citation type="journal article" date="2018" name="Nat. Ecol. Evol.">
        <title>Pezizomycetes genomes reveal the molecular basis of ectomycorrhizal truffle lifestyle.</title>
        <authorList>
            <person name="Murat C."/>
            <person name="Payen T."/>
            <person name="Noel B."/>
            <person name="Kuo A."/>
            <person name="Morin E."/>
            <person name="Chen J."/>
            <person name="Kohler A."/>
            <person name="Krizsan K."/>
            <person name="Balestrini R."/>
            <person name="Da Silva C."/>
            <person name="Montanini B."/>
            <person name="Hainaut M."/>
            <person name="Levati E."/>
            <person name="Barry K.W."/>
            <person name="Belfiori B."/>
            <person name="Cichocki N."/>
            <person name="Clum A."/>
            <person name="Dockter R.B."/>
            <person name="Fauchery L."/>
            <person name="Guy J."/>
            <person name="Iotti M."/>
            <person name="Le Tacon F."/>
            <person name="Lindquist E.A."/>
            <person name="Lipzen A."/>
            <person name="Malagnac F."/>
            <person name="Mello A."/>
            <person name="Molinier V."/>
            <person name="Miyauchi S."/>
            <person name="Poulain J."/>
            <person name="Riccioni C."/>
            <person name="Rubini A."/>
            <person name="Sitrit Y."/>
            <person name="Splivallo R."/>
            <person name="Traeger S."/>
            <person name="Wang M."/>
            <person name="Zifcakova L."/>
            <person name="Wipf D."/>
            <person name="Zambonelli A."/>
            <person name="Paolocci F."/>
            <person name="Nowrousian M."/>
            <person name="Ottonello S."/>
            <person name="Baldrian P."/>
            <person name="Spatafora J.W."/>
            <person name="Henrissat B."/>
            <person name="Nagy L.G."/>
            <person name="Aury J.M."/>
            <person name="Wincker P."/>
            <person name="Grigoriev I.V."/>
            <person name="Bonfante P."/>
            <person name="Martin F.M."/>
        </authorList>
    </citation>
    <scope>NUCLEOTIDE SEQUENCE [LARGE SCALE GENOMIC DNA]</scope>
    <source>
        <strain evidence="18 19">RN42</strain>
    </source>
</reference>
<dbReference type="PROSITE" id="PS50109">
    <property type="entry name" value="HIS_KIN"/>
    <property type="match status" value="1"/>
</dbReference>
<feature type="domain" description="PAS" evidence="16">
    <location>
        <begin position="1070"/>
        <end position="1123"/>
    </location>
</feature>
<evidence type="ECO:0000256" key="10">
    <source>
        <dbReference type="ARBA" id="ARBA00023012"/>
    </source>
</evidence>
<feature type="compositionally biased region" description="Basic and acidic residues" evidence="13">
    <location>
        <begin position="562"/>
        <end position="574"/>
    </location>
</feature>
<evidence type="ECO:0000256" key="7">
    <source>
        <dbReference type="ARBA" id="ARBA00022741"/>
    </source>
</evidence>
<evidence type="ECO:0000256" key="5">
    <source>
        <dbReference type="ARBA" id="ARBA00022553"/>
    </source>
</evidence>
<dbReference type="PROSITE" id="PS50110">
    <property type="entry name" value="RESPONSE_REGULATORY"/>
    <property type="match status" value="1"/>
</dbReference>
<dbReference type="OrthoDB" id="303614at2759"/>
<keyword evidence="4" id="KW-0963">Cytoplasm</keyword>
<dbReference type="GO" id="GO:0009365">
    <property type="term" value="C:protein histidine kinase complex"/>
    <property type="evidence" value="ECO:0007669"/>
    <property type="project" value="UniProtKB-ARBA"/>
</dbReference>
<feature type="compositionally biased region" description="Basic and acidic residues" evidence="13">
    <location>
        <begin position="1913"/>
        <end position="1932"/>
    </location>
</feature>
<dbReference type="InterPro" id="IPR003661">
    <property type="entry name" value="HisK_dim/P_dom"/>
</dbReference>
<comment type="function">
    <text evidence="11">Involved in the control of the SAPK-dependent transcriptional response to peroxide stress. Regulates sty1 activity.</text>
</comment>
<dbReference type="Gene3D" id="3.30.565.10">
    <property type="entry name" value="Histidine kinase-like ATPase, C-terminal domain"/>
    <property type="match status" value="1"/>
</dbReference>
<evidence type="ECO:0000256" key="1">
    <source>
        <dbReference type="ARBA" id="ARBA00000085"/>
    </source>
</evidence>
<comment type="subcellular location">
    <subcellularLocation>
        <location evidence="2">Cytoplasm</location>
    </subcellularLocation>
</comment>
<evidence type="ECO:0000259" key="16">
    <source>
        <dbReference type="PROSITE" id="PS50112"/>
    </source>
</evidence>
<dbReference type="Gene3D" id="1.10.287.130">
    <property type="match status" value="1"/>
</dbReference>
<feature type="region of interest" description="Disordered" evidence="13">
    <location>
        <begin position="705"/>
        <end position="899"/>
    </location>
</feature>
<dbReference type="GO" id="GO:1900745">
    <property type="term" value="P:positive regulation of p38MAPK cascade"/>
    <property type="evidence" value="ECO:0007669"/>
    <property type="project" value="UniProtKB-ARBA"/>
</dbReference>
<feature type="domain" description="Histidine kinase" evidence="14">
    <location>
        <begin position="1228"/>
        <end position="1452"/>
    </location>
</feature>
<dbReference type="Gene3D" id="3.40.50.2300">
    <property type="match status" value="1"/>
</dbReference>
<evidence type="ECO:0000259" key="17">
    <source>
        <dbReference type="PROSITE" id="PS50113"/>
    </source>
</evidence>
<dbReference type="PANTHER" id="PTHR43047">
    <property type="entry name" value="TWO-COMPONENT HISTIDINE PROTEIN KINASE"/>
    <property type="match status" value="1"/>
</dbReference>
<feature type="region of interest" description="Disordered" evidence="13">
    <location>
        <begin position="1482"/>
        <end position="1532"/>
    </location>
</feature>
<dbReference type="SMART" id="SM00387">
    <property type="entry name" value="HATPase_c"/>
    <property type="match status" value="1"/>
</dbReference>